<dbReference type="Proteomes" id="UP000253752">
    <property type="component" value="Unassembled WGS sequence"/>
</dbReference>
<reference evidence="1 2" key="1">
    <citation type="journal article" date="2018" name="Elife">
        <title>Discovery and characterization of a prevalent human gut bacterial enzyme sufficient for the inactivation of a family of plant toxins.</title>
        <authorList>
            <person name="Koppel N."/>
            <person name="Bisanz J.E."/>
            <person name="Pandelia M.E."/>
            <person name="Turnbaugh P.J."/>
            <person name="Balskus E.P."/>
        </authorList>
    </citation>
    <scope>NUCLEOTIDE SEQUENCE [LARGE SCALE GENOMIC DNA]</scope>
    <source>
        <strain evidence="1 2">MR1 #12</strain>
    </source>
</reference>
<proteinExistence type="predicted"/>
<evidence type="ECO:0000313" key="1">
    <source>
        <dbReference type="EMBL" id="RDB80700.1"/>
    </source>
</evidence>
<protein>
    <submittedName>
        <fullName evidence="1">DUF1848 domain-containing protein</fullName>
    </submittedName>
</protein>
<dbReference type="InterPro" id="IPR014998">
    <property type="entry name" value="DUF1848"/>
</dbReference>
<accession>A0A369MTB8</accession>
<dbReference type="RefSeq" id="WP_009304428.1">
    <property type="nucleotide sequence ID" value="NZ_CP089333.1"/>
</dbReference>
<dbReference type="Pfam" id="PF08902">
    <property type="entry name" value="DUF1848"/>
    <property type="match status" value="1"/>
</dbReference>
<name>A0A369MTB8_EGGLN</name>
<gene>
    <name evidence="1" type="ORF">C1872_03810</name>
</gene>
<sequence>MIVSASRRTDIPRFHFDWLLGRFEEGFALVRNPAVRTRVSRVILSPDTVDCVAFWTKDPSVLLARKTELDRVCPSPYFVQFTLNAYGADVEAGLPRKARLLETFRSLADALGPDRVVWRYSPILLGGAYDIAHHMQWFEAFAARLEGSTRTCRISFLDMYPKIAGRMAALGFVGVPEEAKAALALRLAELGAARGIEVGGCGDGALDDAGLARAGCIDAAVVERVAGVRAKRAPGGARRGACRCSPSVDIGTYDTCANGCVYCYANPGTSAAPCGAADPWRLRRYDPASPMLCDELAPDDTVEECASAKLPEAPPRLF</sequence>
<dbReference type="AlphaFoldDB" id="A0A369MTB8"/>
<organism evidence="1 2">
    <name type="scientific">Eggerthella lenta</name>
    <name type="common">Eubacterium lentum</name>
    <dbReference type="NCBI Taxonomy" id="84112"/>
    <lineage>
        <taxon>Bacteria</taxon>
        <taxon>Bacillati</taxon>
        <taxon>Actinomycetota</taxon>
        <taxon>Coriobacteriia</taxon>
        <taxon>Eggerthellales</taxon>
        <taxon>Eggerthellaceae</taxon>
        <taxon>Eggerthella</taxon>
    </lineage>
</organism>
<comment type="caution">
    <text evidence="1">The sequence shown here is derived from an EMBL/GenBank/DDBJ whole genome shotgun (WGS) entry which is preliminary data.</text>
</comment>
<evidence type="ECO:0000313" key="2">
    <source>
        <dbReference type="Proteomes" id="UP000253752"/>
    </source>
</evidence>
<dbReference type="EMBL" id="PPTX01000004">
    <property type="protein sequence ID" value="RDB80700.1"/>
    <property type="molecule type" value="Genomic_DNA"/>
</dbReference>